<dbReference type="EMBL" id="FOXU01000002">
    <property type="protein sequence ID" value="SFQ38462.1"/>
    <property type="molecule type" value="Genomic_DNA"/>
</dbReference>
<dbReference type="AlphaFoldDB" id="A0A1I5Y2I7"/>
<dbReference type="SUPFAM" id="SSF56059">
    <property type="entry name" value="Glutathione synthetase ATP-binding domain-like"/>
    <property type="match status" value="1"/>
</dbReference>
<accession>A0A1I5Y2I7</accession>
<reference evidence="4" key="1">
    <citation type="submission" date="2016-10" db="EMBL/GenBank/DDBJ databases">
        <authorList>
            <person name="Varghese N."/>
            <person name="Submissions S."/>
        </authorList>
    </citation>
    <scope>NUCLEOTIDE SEQUENCE [LARGE SCALE GENOMIC DNA]</scope>
    <source>
        <strain evidence="4">DSM 11706</strain>
    </source>
</reference>
<keyword evidence="1" id="KW-0067">ATP-binding</keyword>
<dbReference type="InterPro" id="IPR026838">
    <property type="entry name" value="YheC/D"/>
</dbReference>
<dbReference type="InterPro" id="IPR011761">
    <property type="entry name" value="ATP-grasp"/>
</dbReference>
<dbReference type="STRING" id="126156.SAMN05421670_1862"/>
<keyword evidence="4" id="KW-1185">Reference proteome</keyword>
<dbReference type="Gene3D" id="3.30.470.20">
    <property type="entry name" value="ATP-grasp fold, B domain"/>
    <property type="match status" value="1"/>
</dbReference>
<evidence type="ECO:0000259" key="2">
    <source>
        <dbReference type="PROSITE" id="PS50975"/>
    </source>
</evidence>
<dbReference type="GO" id="GO:0046872">
    <property type="term" value="F:metal ion binding"/>
    <property type="evidence" value="ECO:0007669"/>
    <property type="project" value="InterPro"/>
</dbReference>
<dbReference type="PROSITE" id="PS50975">
    <property type="entry name" value="ATP_GRASP"/>
    <property type="match status" value="1"/>
</dbReference>
<evidence type="ECO:0000313" key="3">
    <source>
        <dbReference type="EMBL" id="SFQ38462.1"/>
    </source>
</evidence>
<name>A0A1I5Y2I7_9BACI</name>
<gene>
    <name evidence="3" type="ORF">SAMN05421670_1862</name>
</gene>
<proteinExistence type="predicted"/>
<protein>
    <submittedName>
        <fullName evidence="3">YheC/D like ATP-grasp</fullName>
    </submittedName>
</protein>
<organism evidence="3 4">
    <name type="scientific">Psychrobacillus psychrotolerans</name>
    <dbReference type="NCBI Taxonomy" id="126156"/>
    <lineage>
        <taxon>Bacteria</taxon>
        <taxon>Bacillati</taxon>
        <taxon>Bacillota</taxon>
        <taxon>Bacilli</taxon>
        <taxon>Bacillales</taxon>
        <taxon>Bacillaceae</taxon>
        <taxon>Psychrobacillus</taxon>
    </lineage>
</organism>
<feature type="domain" description="ATP-grasp" evidence="2">
    <location>
        <begin position="203"/>
        <end position="429"/>
    </location>
</feature>
<sequence>MAIGRGRLSQYQLLHEEKKLRNHLVETVLLSKQSLFSLLDQYNTVVIKPSFGPGKIIVSLENHKFKIKSQQKVVSVNNREEMFDYLNQCELTQKYYVVQPLKFTTPLSQIPYRFFVTVHRKNSTSKWRTVSVTNSKDSSLFIKLFQNIFLNKSKGLSVLVAKKIGNSFPSCNTIVVEVIFDYKTGIWIYDSTLHFSISKWDQYQYLRNSLVPKTDLLTSVTFRDYLNKFSEAIIKPCYGQNGIGVVQIKRKRSHFYEIHSGIRTIMKSNLDEAYRYIVDTYLSKKDFIIQQRVPLATIDKCPLDVRVITQKDESTWKVTGKIVKLAGKQFIVTNAAQKLLTLEDAIRDSTIFSKSSEPLNTKIDELCLSASRILDEKNVDIKIIGFDVGITNEGNIWIIEGNYVPDLKMFKNFEEQYKNIKELKIKNRRK</sequence>
<evidence type="ECO:0000313" key="4">
    <source>
        <dbReference type="Proteomes" id="UP000198734"/>
    </source>
</evidence>
<dbReference type="GO" id="GO:0005524">
    <property type="term" value="F:ATP binding"/>
    <property type="evidence" value="ECO:0007669"/>
    <property type="project" value="UniProtKB-UniRule"/>
</dbReference>
<dbReference type="Pfam" id="PF14398">
    <property type="entry name" value="ATPgrasp_YheCD"/>
    <property type="match status" value="2"/>
</dbReference>
<dbReference type="RefSeq" id="WP_175496224.1">
    <property type="nucleotide sequence ID" value="NZ_FOXU01000002.1"/>
</dbReference>
<evidence type="ECO:0000256" key="1">
    <source>
        <dbReference type="PROSITE-ProRule" id="PRU00409"/>
    </source>
</evidence>
<keyword evidence="1" id="KW-0547">Nucleotide-binding</keyword>
<dbReference type="Proteomes" id="UP000198734">
    <property type="component" value="Unassembled WGS sequence"/>
</dbReference>